<evidence type="ECO:0000256" key="2">
    <source>
        <dbReference type="SAM" id="Phobius"/>
    </source>
</evidence>
<feature type="chain" id="PRO_5008627517" evidence="3">
    <location>
        <begin position="21"/>
        <end position="223"/>
    </location>
</feature>
<feature type="signal peptide" evidence="3">
    <location>
        <begin position="1"/>
        <end position="20"/>
    </location>
</feature>
<dbReference type="Proteomes" id="UP000092666">
    <property type="component" value="Unassembled WGS sequence"/>
</dbReference>
<evidence type="ECO:0000313" key="5">
    <source>
        <dbReference type="Proteomes" id="UP000092666"/>
    </source>
</evidence>
<dbReference type="AlphaFoldDB" id="A0A1B9H012"/>
<feature type="compositionally biased region" description="Polar residues" evidence="1">
    <location>
        <begin position="132"/>
        <end position="151"/>
    </location>
</feature>
<accession>A0A1B9H012</accession>
<feature type="compositionally biased region" description="Low complexity" evidence="1">
    <location>
        <begin position="86"/>
        <end position="95"/>
    </location>
</feature>
<dbReference type="EMBL" id="KI669495">
    <property type="protein sequence ID" value="OCF36584.1"/>
    <property type="molecule type" value="Genomic_DNA"/>
</dbReference>
<reference evidence="4 5" key="1">
    <citation type="submission" date="2013-07" db="EMBL/GenBank/DDBJ databases">
        <title>The Genome Sequence of Cryptococcus heveanensis BCC8398.</title>
        <authorList>
            <consortium name="The Broad Institute Genome Sequencing Platform"/>
            <person name="Cuomo C."/>
            <person name="Litvintseva A."/>
            <person name="Chen Y."/>
            <person name="Heitman J."/>
            <person name="Sun S."/>
            <person name="Springer D."/>
            <person name="Dromer F."/>
            <person name="Young S.K."/>
            <person name="Zeng Q."/>
            <person name="Gargeya S."/>
            <person name="Fitzgerald M."/>
            <person name="Abouelleil A."/>
            <person name="Alvarado L."/>
            <person name="Berlin A.M."/>
            <person name="Chapman S.B."/>
            <person name="Dewar J."/>
            <person name="Goldberg J."/>
            <person name="Griggs A."/>
            <person name="Gujja S."/>
            <person name="Hansen M."/>
            <person name="Howarth C."/>
            <person name="Imamovic A."/>
            <person name="Larimer J."/>
            <person name="McCowan C."/>
            <person name="Murphy C."/>
            <person name="Pearson M."/>
            <person name="Priest M."/>
            <person name="Roberts A."/>
            <person name="Saif S."/>
            <person name="Shea T."/>
            <person name="Sykes S."/>
            <person name="Wortman J."/>
            <person name="Nusbaum C."/>
            <person name="Birren B."/>
        </authorList>
    </citation>
    <scope>NUCLEOTIDE SEQUENCE [LARGE SCALE GENOMIC DNA]</scope>
    <source>
        <strain evidence="4 5">BCC8398</strain>
    </source>
</reference>
<evidence type="ECO:0000256" key="3">
    <source>
        <dbReference type="SAM" id="SignalP"/>
    </source>
</evidence>
<gene>
    <name evidence="4" type="ORF">I316_01835</name>
</gene>
<sequence>MSTLALLSIAALLGARVVKADICYDGYGRRYYCNRNGLSWGARLGIGIGIAVAVIVLFSLCGYWRRRQVRSAFSKYKPPALPFTGNNSNAQNPYANNPPPPQGQWNQGQSTYGGNSNYAGNPYGNNPAPPAQTYQPSMAGQYNSRNDTANPNAGEGEHEHGYEWEQAREAERLEREQAQAGGGGLAGPPGYDVATSPQNTGSNNTQYAPPPGAPPKKTTEGTV</sequence>
<keyword evidence="3" id="KW-0732">Signal</keyword>
<keyword evidence="2" id="KW-0472">Membrane</keyword>
<organism evidence="4 5">
    <name type="scientific">Kwoniella heveanensis BCC8398</name>
    <dbReference type="NCBI Taxonomy" id="1296120"/>
    <lineage>
        <taxon>Eukaryota</taxon>
        <taxon>Fungi</taxon>
        <taxon>Dikarya</taxon>
        <taxon>Basidiomycota</taxon>
        <taxon>Agaricomycotina</taxon>
        <taxon>Tremellomycetes</taxon>
        <taxon>Tremellales</taxon>
        <taxon>Cryptococcaceae</taxon>
        <taxon>Kwoniella</taxon>
    </lineage>
</organism>
<feature type="compositionally biased region" description="Low complexity" evidence="1">
    <location>
        <begin position="103"/>
        <end position="126"/>
    </location>
</feature>
<keyword evidence="2" id="KW-0812">Transmembrane</keyword>
<dbReference type="STRING" id="1296120.A0A1B9H012"/>
<evidence type="ECO:0000256" key="1">
    <source>
        <dbReference type="SAM" id="MobiDB-lite"/>
    </source>
</evidence>
<feature type="transmembrane region" description="Helical" evidence="2">
    <location>
        <begin position="44"/>
        <end position="64"/>
    </location>
</feature>
<keyword evidence="5" id="KW-1185">Reference proteome</keyword>
<evidence type="ECO:0000313" key="4">
    <source>
        <dbReference type="EMBL" id="OCF36584.1"/>
    </source>
</evidence>
<feature type="compositionally biased region" description="Polar residues" evidence="1">
    <location>
        <begin position="195"/>
        <end position="207"/>
    </location>
</feature>
<name>A0A1B9H012_9TREE</name>
<feature type="compositionally biased region" description="Basic and acidic residues" evidence="1">
    <location>
        <begin position="155"/>
        <end position="177"/>
    </location>
</feature>
<protein>
    <submittedName>
        <fullName evidence="4">Uncharacterized protein</fullName>
    </submittedName>
</protein>
<keyword evidence="2" id="KW-1133">Transmembrane helix</keyword>
<feature type="region of interest" description="Disordered" evidence="1">
    <location>
        <begin position="84"/>
        <end position="223"/>
    </location>
</feature>
<proteinExistence type="predicted"/>
<reference evidence="5" key="2">
    <citation type="submission" date="2013-12" db="EMBL/GenBank/DDBJ databases">
        <title>Evolution of pathogenesis and genome organization in the Tremellales.</title>
        <authorList>
            <person name="Cuomo C."/>
            <person name="Litvintseva A."/>
            <person name="Heitman J."/>
            <person name="Chen Y."/>
            <person name="Sun S."/>
            <person name="Springer D."/>
            <person name="Dromer F."/>
            <person name="Young S."/>
            <person name="Zeng Q."/>
            <person name="Chapman S."/>
            <person name="Gujja S."/>
            <person name="Saif S."/>
            <person name="Birren B."/>
        </authorList>
    </citation>
    <scope>NUCLEOTIDE SEQUENCE [LARGE SCALE GENOMIC DNA]</scope>
    <source>
        <strain evidence="5">BCC8398</strain>
    </source>
</reference>